<gene>
    <name evidence="2" type="ORF">NP233_g11764</name>
</gene>
<feature type="coiled-coil region" evidence="1">
    <location>
        <begin position="71"/>
        <end position="157"/>
    </location>
</feature>
<evidence type="ECO:0000256" key="1">
    <source>
        <dbReference type="SAM" id="Coils"/>
    </source>
</evidence>
<comment type="caution">
    <text evidence="2">The sequence shown here is derived from an EMBL/GenBank/DDBJ whole genome shotgun (WGS) entry which is preliminary data.</text>
</comment>
<proteinExistence type="predicted"/>
<evidence type="ECO:0000313" key="2">
    <source>
        <dbReference type="EMBL" id="KAJ3557351.1"/>
    </source>
</evidence>
<organism evidence="2 3">
    <name type="scientific">Leucocoprinus birnbaumii</name>
    <dbReference type="NCBI Taxonomy" id="56174"/>
    <lineage>
        <taxon>Eukaryota</taxon>
        <taxon>Fungi</taxon>
        <taxon>Dikarya</taxon>
        <taxon>Basidiomycota</taxon>
        <taxon>Agaricomycotina</taxon>
        <taxon>Agaricomycetes</taxon>
        <taxon>Agaricomycetidae</taxon>
        <taxon>Agaricales</taxon>
        <taxon>Agaricineae</taxon>
        <taxon>Agaricaceae</taxon>
        <taxon>Leucocoprinus</taxon>
    </lineage>
</organism>
<keyword evidence="3" id="KW-1185">Reference proteome</keyword>
<accession>A0AAD5VHJ6</accession>
<dbReference type="Proteomes" id="UP001213000">
    <property type="component" value="Unassembled WGS sequence"/>
</dbReference>
<sequence length="157" mass="18300">MRYAARRIIIGMKTHSSYPFSSPKRNHTQASRAKHSDVLKFVYSPAIIQSASHYDLLAAGNAAYKGVLQAIHVLLDELQELREIKNELENVQVELDETHDELEETHEELENARGELEDKHWEMEDVIEELDETRQELQEAQSELREYDRIMNASKHM</sequence>
<protein>
    <submittedName>
        <fullName evidence="2">Uncharacterized protein</fullName>
    </submittedName>
</protein>
<evidence type="ECO:0000313" key="3">
    <source>
        <dbReference type="Proteomes" id="UP001213000"/>
    </source>
</evidence>
<dbReference type="EMBL" id="JANIEX010001490">
    <property type="protein sequence ID" value="KAJ3557351.1"/>
    <property type="molecule type" value="Genomic_DNA"/>
</dbReference>
<name>A0AAD5VHJ6_9AGAR</name>
<dbReference type="AlphaFoldDB" id="A0AAD5VHJ6"/>
<dbReference type="Gene3D" id="6.10.250.3150">
    <property type="match status" value="1"/>
</dbReference>
<reference evidence="2" key="1">
    <citation type="submission" date="2022-07" db="EMBL/GenBank/DDBJ databases">
        <title>Genome Sequence of Leucocoprinus birnbaumii.</title>
        <authorList>
            <person name="Buettner E."/>
        </authorList>
    </citation>
    <scope>NUCLEOTIDE SEQUENCE</scope>
    <source>
        <strain evidence="2">VT141</strain>
    </source>
</reference>
<keyword evidence="1" id="KW-0175">Coiled coil</keyword>